<comment type="subcellular location">
    <subcellularLocation>
        <location evidence="1">Secreted</location>
    </subcellularLocation>
</comment>
<feature type="binding site" evidence="10">
    <location>
        <position position="257"/>
    </location>
    <ligand>
        <name>Zn(2+)</name>
        <dbReference type="ChEBI" id="CHEBI:29105"/>
        <label>2</label>
    </ligand>
</feature>
<dbReference type="InterPro" id="IPR029052">
    <property type="entry name" value="Metallo-depent_PP-like"/>
</dbReference>
<dbReference type="InterPro" id="IPR004843">
    <property type="entry name" value="Calcineurin-like_PHP"/>
</dbReference>
<organism evidence="13 14">
    <name type="scientific">Paramormyrops kingsleyae</name>
    <dbReference type="NCBI Taxonomy" id="1676925"/>
    <lineage>
        <taxon>Eukaryota</taxon>
        <taxon>Metazoa</taxon>
        <taxon>Chordata</taxon>
        <taxon>Craniata</taxon>
        <taxon>Vertebrata</taxon>
        <taxon>Euteleostomi</taxon>
        <taxon>Actinopterygii</taxon>
        <taxon>Neopterygii</taxon>
        <taxon>Teleostei</taxon>
        <taxon>Osteoglossocephala</taxon>
        <taxon>Osteoglossomorpha</taxon>
        <taxon>Osteoglossiformes</taxon>
        <taxon>Mormyridae</taxon>
        <taxon>Paramormyrops</taxon>
    </lineage>
</organism>
<evidence type="ECO:0000256" key="7">
    <source>
        <dbReference type="ARBA" id="ARBA00022833"/>
    </source>
</evidence>
<evidence type="ECO:0000256" key="5">
    <source>
        <dbReference type="ARBA" id="ARBA00022729"/>
    </source>
</evidence>
<keyword evidence="7 10" id="KW-0862">Zinc</keyword>
<keyword evidence="5" id="KW-0732">Signal</keyword>
<evidence type="ECO:0000259" key="12">
    <source>
        <dbReference type="Pfam" id="PF19272"/>
    </source>
</evidence>
<keyword evidence="9" id="KW-0325">Glycoprotein</keyword>
<evidence type="ECO:0000256" key="4">
    <source>
        <dbReference type="ARBA" id="ARBA00022723"/>
    </source>
</evidence>
<dbReference type="GO" id="GO:0016020">
    <property type="term" value="C:membrane"/>
    <property type="evidence" value="ECO:0007669"/>
    <property type="project" value="GOC"/>
</dbReference>
<evidence type="ECO:0000256" key="2">
    <source>
        <dbReference type="ARBA" id="ARBA00008234"/>
    </source>
</evidence>
<dbReference type="PIRSF" id="PIRSF036767">
    <property type="entry name" value="ASM-like_PDE"/>
    <property type="match status" value="1"/>
</dbReference>
<evidence type="ECO:0000259" key="11">
    <source>
        <dbReference type="Pfam" id="PF00149"/>
    </source>
</evidence>
<dbReference type="InterPro" id="IPR045473">
    <property type="entry name" value="ASM_C"/>
</dbReference>
<dbReference type="InterPro" id="IPR017064">
    <property type="entry name" value="ASM-like_Pdiesterase_prd"/>
</dbReference>
<dbReference type="CDD" id="cd00842">
    <property type="entry name" value="MPP_ASMase"/>
    <property type="match status" value="1"/>
</dbReference>
<feature type="binding site" evidence="10">
    <location>
        <position position="76"/>
    </location>
    <ligand>
        <name>Zn(2+)</name>
        <dbReference type="ChEBI" id="CHEBI:29105"/>
        <label>1</label>
    </ligand>
</feature>
<dbReference type="Ensembl" id="ENSPKIT00000014608.1">
    <property type="protein sequence ID" value="ENSPKIP00000033714.1"/>
    <property type="gene ID" value="ENSPKIG00000013305.1"/>
</dbReference>
<feature type="binding site" evidence="10">
    <location>
        <position position="216"/>
    </location>
    <ligand>
        <name>Zn(2+)</name>
        <dbReference type="ChEBI" id="CHEBI:29105"/>
        <label>2</label>
    </ligand>
</feature>
<dbReference type="GO" id="GO:0004767">
    <property type="term" value="F:sphingomyelin phosphodiesterase activity"/>
    <property type="evidence" value="ECO:0007669"/>
    <property type="project" value="InterPro"/>
</dbReference>
<keyword evidence="6" id="KW-0378">Hydrolase</keyword>
<dbReference type="GO" id="GO:0046872">
    <property type="term" value="F:metal ion binding"/>
    <property type="evidence" value="ECO:0007669"/>
    <property type="project" value="UniProtKB-KW"/>
</dbReference>
<feature type="binding site" evidence="10">
    <location>
        <position position="259"/>
    </location>
    <ligand>
        <name>Zn(2+)</name>
        <dbReference type="ChEBI" id="CHEBI:29105"/>
        <label>1</label>
    </ligand>
</feature>
<feature type="domain" description="Sphingomyelin phosphodiesterase C-terminal" evidence="12">
    <location>
        <begin position="272"/>
        <end position="412"/>
    </location>
</feature>
<comment type="cofactor">
    <cofactor evidence="10">
        <name>Zn(2+)</name>
        <dbReference type="ChEBI" id="CHEBI:29105"/>
    </cofactor>
    <text evidence="10">Binds 2 Zn(2+) per subunit.</text>
</comment>
<comment type="similarity">
    <text evidence="2">Belongs to the acid sphingomyelinase family.</text>
</comment>
<keyword evidence="14" id="KW-1185">Reference proteome</keyword>
<dbReference type="GO" id="GO:0005615">
    <property type="term" value="C:extracellular space"/>
    <property type="evidence" value="ECO:0007669"/>
    <property type="project" value="InterPro"/>
</dbReference>
<feature type="binding site" evidence="10">
    <location>
        <position position="76"/>
    </location>
    <ligand>
        <name>Zn(2+)</name>
        <dbReference type="ChEBI" id="CHEBI:29105"/>
        <label>2</label>
    </ligand>
</feature>
<protein>
    <submittedName>
        <fullName evidence="13">Sphingomyelin phosphodiesterase acid like 3A</fullName>
    </submittedName>
</protein>
<dbReference type="Pfam" id="PF19272">
    <property type="entry name" value="ASMase_C"/>
    <property type="match status" value="1"/>
</dbReference>
<keyword evidence="4 10" id="KW-0479">Metal-binding</keyword>
<evidence type="ECO:0000256" key="9">
    <source>
        <dbReference type="ARBA" id="ARBA00023180"/>
    </source>
</evidence>
<dbReference type="InterPro" id="IPR041805">
    <property type="entry name" value="ASMase/PPN1_MPP"/>
</dbReference>
<sequence length="422" mass="48438">TPQSKFWHISDLHLDPSYHLTEDRTKVCLSSKGYPASDPGDFGDFFCDSPYQLILSAFDFMKQQPQQTDFIIWTGDSPPHVPVDELSTDLVIQIIRNMTDTIRKFFPNLPVYPALGNHDYWPQDQLPVSTSKVYQAAADLWEPWLIPEALKTLREGGFYSQLVQPDLRLVSLNTNLYYGPNKATVNVSDPAGQFSWLVETLERSRASKERVYIIAHVPVGYLPYAINTTAMREVHNEKLVEIFRNYSDIIAAQFYGHTHRDSVMVLQDDRGNPLNSVFVTPALTPIRSAAEPYSNNPGLRVYEYDPQEFTIVDLFQYFLNLTEANREKRPDWRLEYTMTKAFHMKDVRPQSLLRLAESFTAPQSDAFDKYFNHFMVSYNDTVVCQGICKIIQVCSVQFLDQASYSQCIKGKAKTEGIDYNVL</sequence>
<dbReference type="PANTHER" id="PTHR10340:SF24">
    <property type="entry name" value="ACID SPHINGOMYELINASE-LIKE PHOSPHODIESTERASE 3A"/>
    <property type="match status" value="1"/>
</dbReference>
<evidence type="ECO:0000313" key="14">
    <source>
        <dbReference type="Proteomes" id="UP000261540"/>
    </source>
</evidence>
<feature type="binding site" evidence="10">
    <location>
        <position position="117"/>
    </location>
    <ligand>
        <name>Zn(2+)</name>
        <dbReference type="ChEBI" id="CHEBI:29105"/>
        <label>2</label>
    </ligand>
</feature>
<dbReference type="PANTHER" id="PTHR10340">
    <property type="entry name" value="SPHINGOMYELIN PHOSPHODIESTERASE"/>
    <property type="match status" value="1"/>
</dbReference>
<dbReference type="GeneTree" id="ENSGT00950000183182"/>
<dbReference type="AlphaFoldDB" id="A0A3B3SSN2"/>
<dbReference type="GO" id="GO:0006685">
    <property type="term" value="P:sphingomyelin catabolic process"/>
    <property type="evidence" value="ECO:0007669"/>
    <property type="project" value="InterPro"/>
</dbReference>
<evidence type="ECO:0000256" key="8">
    <source>
        <dbReference type="ARBA" id="ARBA00023157"/>
    </source>
</evidence>
<evidence type="ECO:0000256" key="3">
    <source>
        <dbReference type="ARBA" id="ARBA00022525"/>
    </source>
</evidence>
<dbReference type="Pfam" id="PF00149">
    <property type="entry name" value="Metallophos"/>
    <property type="match status" value="1"/>
</dbReference>
<dbReference type="Gene3D" id="3.60.21.10">
    <property type="match status" value="1"/>
</dbReference>
<reference evidence="13" key="1">
    <citation type="submission" date="2025-08" db="UniProtKB">
        <authorList>
            <consortium name="Ensembl"/>
        </authorList>
    </citation>
    <scope>IDENTIFICATION</scope>
</reference>
<accession>A0A3B3SSN2</accession>
<evidence type="ECO:0000256" key="1">
    <source>
        <dbReference type="ARBA" id="ARBA00004613"/>
    </source>
</evidence>
<evidence type="ECO:0000256" key="10">
    <source>
        <dbReference type="PIRSR" id="PIRSR036767-51"/>
    </source>
</evidence>
<dbReference type="Proteomes" id="UP000261540">
    <property type="component" value="Unplaced"/>
</dbReference>
<keyword evidence="3" id="KW-0964">Secreted</keyword>
<evidence type="ECO:0000256" key="6">
    <source>
        <dbReference type="ARBA" id="ARBA00022801"/>
    </source>
</evidence>
<proteinExistence type="inferred from homology"/>
<keyword evidence="8" id="KW-1015">Disulfide bond</keyword>
<feature type="domain" description="Calcineurin-like phosphoesterase" evidence="11">
    <location>
        <begin position="5"/>
        <end position="260"/>
    </location>
</feature>
<feature type="binding site" evidence="10">
    <location>
        <position position="11"/>
    </location>
    <ligand>
        <name>Zn(2+)</name>
        <dbReference type="ChEBI" id="CHEBI:29105"/>
        <label>1</label>
    </ligand>
</feature>
<evidence type="ECO:0000313" key="13">
    <source>
        <dbReference type="Ensembl" id="ENSPKIP00000033714.1"/>
    </source>
</evidence>
<name>A0A3B3SSN2_9TELE</name>
<feature type="binding site" evidence="10">
    <location>
        <position position="13"/>
    </location>
    <ligand>
        <name>Zn(2+)</name>
        <dbReference type="ChEBI" id="CHEBI:29105"/>
        <label>1</label>
    </ligand>
</feature>
<dbReference type="FunFam" id="3.60.21.10:FF:000167">
    <property type="entry name" value="Acid sphingomyelinase-like phosphodiesterase"/>
    <property type="match status" value="1"/>
</dbReference>
<reference evidence="13" key="2">
    <citation type="submission" date="2025-09" db="UniProtKB">
        <authorList>
            <consortium name="Ensembl"/>
        </authorList>
    </citation>
    <scope>IDENTIFICATION</scope>
</reference>
<dbReference type="SUPFAM" id="SSF56300">
    <property type="entry name" value="Metallo-dependent phosphatases"/>
    <property type="match status" value="1"/>
</dbReference>